<feature type="domain" description="HAMP" evidence="12">
    <location>
        <begin position="310"/>
        <end position="362"/>
    </location>
</feature>
<keyword evidence="15" id="KW-1185">Reference proteome</keyword>
<dbReference type="Proteomes" id="UP001211689">
    <property type="component" value="Unassembled WGS sequence"/>
</dbReference>
<evidence type="ECO:0000256" key="1">
    <source>
        <dbReference type="ARBA" id="ARBA00004370"/>
    </source>
</evidence>
<dbReference type="Gene3D" id="1.20.1440.210">
    <property type="match status" value="2"/>
</dbReference>
<dbReference type="RefSeq" id="WP_271471271.1">
    <property type="nucleotide sequence ID" value="NZ_JANEWF010000017.1"/>
</dbReference>
<dbReference type="Pfam" id="PF00672">
    <property type="entry name" value="HAMP"/>
    <property type="match status" value="1"/>
</dbReference>
<dbReference type="PROSITE" id="PS50111">
    <property type="entry name" value="CHEMOTAXIS_TRANSDUC_2"/>
    <property type="match status" value="1"/>
</dbReference>
<dbReference type="CDD" id="cd06225">
    <property type="entry name" value="HAMP"/>
    <property type="match status" value="1"/>
</dbReference>
<sequence length="639" mass="68377">MLRWFSNISVNLKLATGFGLVLLLTVLITLTGWLALSSTIERGEKLSESASLSELTKDLRINRMQFQIKQDPAVAAAVNDSLKALEDLGSHLSSVLLDPQDRALVAEQGSATRNYQDTFTQLVQAYQAREAARAKLGESADQAVAVIDQIERRILDDITLDDGGRLAQYRTLVQLRLSVQQARFQVRGYTFSSDPNLEEAALKAVDGALAAVVKLGEAIGSDDADLGKVGVSLNAYRAAIVEFRNATNSTGTHLETMRGLGEKLMQVSSSLVERQTDKRNHETGTTRSLLLTALVLALLIGIGAALVITRQIVRPLQRTLGAAERIAAGDLSEDLHADRNDELGQLQGSMQRMTLNLRQLIGQIRDGVIQIASAAEQLSAVTGQTSAGVNNQKVETDQVATAMNEMAATVQEVARNAEQASEAASAADRQAKEGETAVNDAVAQMDRLAAEVGRSNDAVDRLKQESEKIGSVLDVIKSVAEQTNLLALNAAIEAARAGEAGRGFAVVADEVRGLAQRTQQSTKEIEELIDGLQSGTQRAASLMDTSRSLTDSTVELTRRAGRRLSAIAQAVSTIQAMNQQIAAAAEQQGAVADEINRSVVNVRDISEQTASASEETAASSSELARLGNELQATVSRFRI</sequence>
<feature type="coiled-coil region" evidence="9">
    <location>
        <begin position="403"/>
        <end position="465"/>
    </location>
</feature>
<feature type="transmembrane region" description="Helical" evidence="10">
    <location>
        <begin position="12"/>
        <end position="36"/>
    </location>
</feature>
<proteinExistence type="inferred from homology"/>
<dbReference type="PANTHER" id="PTHR32089:SF120">
    <property type="entry name" value="METHYL-ACCEPTING CHEMOTAXIS PROTEIN TLPQ"/>
    <property type="match status" value="1"/>
</dbReference>
<dbReference type="Gene3D" id="1.10.287.950">
    <property type="entry name" value="Methyl-accepting chemotaxis protein"/>
    <property type="match status" value="1"/>
</dbReference>
<evidence type="ECO:0000313" key="15">
    <source>
        <dbReference type="Proteomes" id="UP001211689"/>
    </source>
</evidence>
<keyword evidence="2" id="KW-0145">Chemotaxis</keyword>
<evidence type="ECO:0000256" key="4">
    <source>
        <dbReference type="ARBA" id="ARBA00022989"/>
    </source>
</evidence>
<keyword evidence="9" id="KW-0175">Coiled coil</keyword>
<evidence type="ECO:0000256" key="5">
    <source>
        <dbReference type="ARBA" id="ARBA00023136"/>
    </source>
</evidence>
<keyword evidence="6 8" id="KW-0807">Transducer</keyword>
<feature type="domain" description="Methyl-accepting transducer" evidence="11">
    <location>
        <begin position="367"/>
        <end position="603"/>
    </location>
</feature>
<name>A0ABT4Y6P6_METRE</name>
<gene>
    <name evidence="14" type="ORF">NNO07_15860</name>
</gene>
<dbReference type="InterPro" id="IPR004089">
    <property type="entry name" value="MCPsignal_dom"/>
</dbReference>
<evidence type="ECO:0000256" key="9">
    <source>
        <dbReference type="SAM" id="Coils"/>
    </source>
</evidence>
<dbReference type="PROSITE" id="PS51753">
    <property type="entry name" value="HBM"/>
    <property type="match status" value="1"/>
</dbReference>
<dbReference type="EMBL" id="JANEWF010000017">
    <property type="protein sequence ID" value="MDA8484548.1"/>
    <property type="molecule type" value="Genomic_DNA"/>
</dbReference>
<accession>A0ABT4Y6P6</accession>
<evidence type="ECO:0000256" key="8">
    <source>
        <dbReference type="PROSITE-ProRule" id="PRU00284"/>
    </source>
</evidence>
<dbReference type="InterPro" id="IPR003660">
    <property type="entry name" value="HAMP_dom"/>
</dbReference>
<reference evidence="14 15" key="1">
    <citation type="submission" date="2022-07" db="EMBL/GenBank/DDBJ databases">
        <title>Genome Analysis of Selected Gammaproteobacteria from Nigerian Food snails.</title>
        <authorList>
            <person name="Okafor A.C."/>
        </authorList>
    </citation>
    <scope>NUCLEOTIDE SEQUENCE [LARGE SCALE GENOMIC DNA]</scope>
    <source>
        <strain evidence="14 15">Awg 2</strain>
    </source>
</reference>
<dbReference type="CDD" id="cd11386">
    <property type="entry name" value="MCP_signal"/>
    <property type="match status" value="1"/>
</dbReference>
<evidence type="ECO:0000256" key="10">
    <source>
        <dbReference type="SAM" id="Phobius"/>
    </source>
</evidence>
<evidence type="ECO:0000259" key="13">
    <source>
        <dbReference type="PROSITE" id="PS51753"/>
    </source>
</evidence>
<dbReference type="SMART" id="SM00283">
    <property type="entry name" value="MA"/>
    <property type="match status" value="1"/>
</dbReference>
<comment type="caution">
    <text evidence="14">The sequence shown here is derived from an EMBL/GenBank/DDBJ whole genome shotgun (WGS) entry which is preliminary data.</text>
</comment>
<feature type="transmembrane region" description="Helical" evidence="10">
    <location>
        <begin position="288"/>
        <end position="308"/>
    </location>
</feature>
<organism evidence="14 15">
    <name type="scientific">Metapseudomonas resinovorans</name>
    <name type="common">Pseudomonas resinovorans</name>
    <dbReference type="NCBI Taxonomy" id="53412"/>
    <lineage>
        <taxon>Bacteria</taxon>
        <taxon>Pseudomonadati</taxon>
        <taxon>Pseudomonadota</taxon>
        <taxon>Gammaproteobacteria</taxon>
        <taxon>Pseudomonadales</taxon>
        <taxon>Pseudomonadaceae</taxon>
        <taxon>Metapseudomonas</taxon>
    </lineage>
</organism>
<protein>
    <submittedName>
        <fullName evidence="14">Methyl-accepting chemotaxis protein</fullName>
    </submittedName>
</protein>
<dbReference type="PROSITE" id="PS50885">
    <property type="entry name" value="HAMP"/>
    <property type="match status" value="1"/>
</dbReference>
<evidence type="ECO:0000259" key="12">
    <source>
        <dbReference type="PROSITE" id="PS50885"/>
    </source>
</evidence>
<dbReference type="Pfam" id="PF16591">
    <property type="entry name" value="HBM"/>
    <property type="match status" value="1"/>
</dbReference>
<comment type="similarity">
    <text evidence="7">Belongs to the methyl-accepting chemotaxis (MCP) protein family.</text>
</comment>
<dbReference type="Pfam" id="PF00015">
    <property type="entry name" value="MCPsignal"/>
    <property type="match status" value="1"/>
</dbReference>
<feature type="domain" description="HBM" evidence="13">
    <location>
        <begin position="41"/>
        <end position="283"/>
    </location>
</feature>
<evidence type="ECO:0000259" key="11">
    <source>
        <dbReference type="PROSITE" id="PS50111"/>
    </source>
</evidence>
<evidence type="ECO:0000256" key="6">
    <source>
        <dbReference type="ARBA" id="ARBA00023224"/>
    </source>
</evidence>
<evidence type="ECO:0000313" key="14">
    <source>
        <dbReference type="EMBL" id="MDA8484548.1"/>
    </source>
</evidence>
<keyword evidence="5 10" id="KW-0472">Membrane</keyword>
<dbReference type="SMART" id="SM00304">
    <property type="entry name" value="HAMP"/>
    <property type="match status" value="2"/>
</dbReference>
<keyword evidence="4 10" id="KW-1133">Transmembrane helix</keyword>
<evidence type="ECO:0000256" key="3">
    <source>
        <dbReference type="ARBA" id="ARBA00022692"/>
    </source>
</evidence>
<comment type="subcellular location">
    <subcellularLocation>
        <location evidence="1">Membrane</location>
    </subcellularLocation>
</comment>
<dbReference type="SMART" id="SM01358">
    <property type="entry name" value="HBM"/>
    <property type="match status" value="1"/>
</dbReference>
<evidence type="ECO:0000256" key="2">
    <source>
        <dbReference type="ARBA" id="ARBA00022500"/>
    </source>
</evidence>
<evidence type="ECO:0000256" key="7">
    <source>
        <dbReference type="ARBA" id="ARBA00029447"/>
    </source>
</evidence>
<dbReference type="PANTHER" id="PTHR32089">
    <property type="entry name" value="METHYL-ACCEPTING CHEMOTAXIS PROTEIN MCPB"/>
    <property type="match status" value="1"/>
</dbReference>
<keyword evidence="3 10" id="KW-0812">Transmembrane</keyword>
<dbReference type="SUPFAM" id="SSF58104">
    <property type="entry name" value="Methyl-accepting chemotaxis protein (MCP) signaling domain"/>
    <property type="match status" value="1"/>
</dbReference>
<dbReference type="InterPro" id="IPR032255">
    <property type="entry name" value="HBM"/>
</dbReference>